<dbReference type="EC" id="2.7.13.3" evidence="3"/>
<dbReference type="GO" id="GO:0000155">
    <property type="term" value="F:phosphorelay sensor kinase activity"/>
    <property type="evidence" value="ECO:0007669"/>
    <property type="project" value="InterPro"/>
</dbReference>
<accession>A0A084JFJ1</accession>
<dbReference type="PROSITE" id="PS50109">
    <property type="entry name" value="HIS_KIN"/>
    <property type="match status" value="1"/>
</dbReference>
<evidence type="ECO:0000256" key="4">
    <source>
        <dbReference type="ARBA" id="ARBA00022475"/>
    </source>
</evidence>
<dbReference type="CDD" id="cd06225">
    <property type="entry name" value="HAMP"/>
    <property type="match status" value="1"/>
</dbReference>
<evidence type="ECO:0000256" key="8">
    <source>
        <dbReference type="ARBA" id="ARBA00022777"/>
    </source>
</evidence>
<evidence type="ECO:0000259" key="13">
    <source>
        <dbReference type="PROSITE" id="PS50109"/>
    </source>
</evidence>
<dbReference type="Pfam" id="PF06580">
    <property type="entry name" value="His_kinase"/>
    <property type="match status" value="1"/>
</dbReference>
<keyword evidence="6" id="KW-0808">Transferase</keyword>
<comment type="subcellular location">
    <subcellularLocation>
        <location evidence="2">Cell membrane</location>
        <topology evidence="2">Multi-pass membrane protein</topology>
    </subcellularLocation>
</comment>
<comment type="caution">
    <text evidence="15">The sequence shown here is derived from an EMBL/GenBank/DDBJ whole genome shotgun (WGS) entry which is preliminary data.</text>
</comment>
<keyword evidence="4" id="KW-1003">Cell membrane</keyword>
<feature type="domain" description="HAMP" evidence="14">
    <location>
        <begin position="320"/>
        <end position="372"/>
    </location>
</feature>
<evidence type="ECO:0000256" key="10">
    <source>
        <dbReference type="ARBA" id="ARBA00023012"/>
    </source>
</evidence>
<dbReference type="EMBL" id="JPMD01000008">
    <property type="protein sequence ID" value="KEZ87725.1"/>
    <property type="molecule type" value="Genomic_DNA"/>
</dbReference>
<dbReference type="SUPFAM" id="SSF158472">
    <property type="entry name" value="HAMP domain-like"/>
    <property type="match status" value="1"/>
</dbReference>
<evidence type="ECO:0000256" key="7">
    <source>
        <dbReference type="ARBA" id="ARBA00022692"/>
    </source>
</evidence>
<evidence type="ECO:0000313" key="15">
    <source>
        <dbReference type="EMBL" id="KEZ87725.1"/>
    </source>
</evidence>
<keyword evidence="11 12" id="KW-0472">Membrane</keyword>
<dbReference type="Pfam" id="PF02743">
    <property type="entry name" value="dCache_1"/>
    <property type="match status" value="1"/>
</dbReference>
<dbReference type="PANTHER" id="PTHR34220">
    <property type="entry name" value="SENSOR HISTIDINE KINASE YPDA"/>
    <property type="match status" value="1"/>
</dbReference>
<feature type="transmembrane region" description="Helical" evidence="12">
    <location>
        <begin position="299"/>
        <end position="320"/>
    </location>
</feature>
<dbReference type="InterPro" id="IPR003594">
    <property type="entry name" value="HATPase_dom"/>
</dbReference>
<feature type="domain" description="Histidine kinase" evidence="13">
    <location>
        <begin position="415"/>
        <end position="588"/>
    </location>
</feature>
<dbReference type="Gene3D" id="3.30.565.10">
    <property type="entry name" value="Histidine kinase-like ATPase, C-terminal domain"/>
    <property type="match status" value="1"/>
</dbReference>
<evidence type="ECO:0000256" key="9">
    <source>
        <dbReference type="ARBA" id="ARBA00022989"/>
    </source>
</evidence>
<dbReference type="CDD" id="cd12912">
    <property type="entry name" value="PDC2_MCP_like"/>
    <property type="match status" value="1"/>
</dbReference>
<evidence type="ECO:0000256" key="12">
    <source>
        <dbReference type="SAM" id="Phobius"/>
    </source>
</evidence>
<dbReference type="AlphaFoldDB" id="A0A084JFJ1"/>
<evidence type="ECO:0000256" key="3">
    <source>
        <dbReference type="ARBA" id="ARBA00012438"/>
    </source>
</evidence>
<dbReference type="GO" id="GO:0005886">
    <property type="term" value="C:plasma membrane"/>
    <property type="evidence" value="ECO:0007669"/>
    <property type="project" value="UniProtKB-SubCell"/>
</dbReference>
<keyword evidence="9 12" id="KW-1133">Transmembrane helix</keyword>
<keyword evidence="10" id="KW-0902">Two-component regulatory system</keyword>
<sequence>MKSGDKMRTSWIRKSFRNKLLVIFILLIFIPIGFIYIIYNNVMKSIITTKYSESAKQSVYEAGSNIDFIIDSIADLSDMVVTNRDFIESLKSSSTESHEELNNILRNFCTTNEEVESIYLTTKHNIYNVGASKTYVKQGIDINDIDKTHGELVWFDTIPVKVKILSGEIPKNYFSLGRKIIDLNSLKDMGTIFIDVDETILEDSYKSLITEENSELFICNEKGQIISHPNKEIIGKNIEEKNYAKEVLSAKIDMGSIEFTDDNVEKVCIYSNITSTDWKIVKIVTKEYLYKEITNMQRYMLIGVIIYIVITIIICLFFSSQISKPMVSMRNMMKKAEDGDLHVRINIDRIDELGELGNSFNNMIGKMNEVVDKLVEEERIKKELELETLHAQINPHFLYNTLNTIKWMAKIQGDKSVSNAVTSLIKLLRVSINLGKEMITLEDEVDYVKNYIKIQNLRFNEKVNIIYNIHEDCLNCSIPKLILQPIVENSLIYGIREDEEEEPLEISIKACIEGENLIILVEDNGPGISEEDLEKIFTKEKDVNKFSKVGLNNVNERIKLYCGEEYGIKIGNRSEIGTYVKVTIPRGIMRKPTGDFLVDKEGDESL</sequence>
<evidence type="ECO:0000256" key="6">
    <source>
        <dbReference type="ARBA" id="ARBA00022679"/>
    </source>
</evidence>
<comment type="catalytic activity">
    <reaction evidence="1">
        <text>ATP + protein L-histidine = ADP + protein N-phospho-L-histidine.</text>
        <dbReference type="EC" id="2.7.13.3"/>
    </reaction>
</comment>
<dbReference type="PANTHER" id="PTHR34220:SF7">
    <property type="entry name" value="SENSOR HISTIDINE KINASE YPDA"/>
    <property type="match status" value="1"/>
</dbReference>
<evidence type="ECO:0000256" key="5">
    <source>
        <dbReference type="ARBA" id="ARBA00022553"/>
    </source>
</evidence>
<reference evidence="15 16" key="1">
    <citation type="submission" date="2014-07" db="EMBL/GenBank/DDBJ databases">
        <title>Draft genome of Clostridium sulfidigenes 113A isolated from sediments associated with methane hydrate from Krishna Godavari basin.</title>
        <authorList>
            <person name="Honkalas V.S."/>
            <person name="Dabir A.P."/>
            <person name="Arora P."/>
            <person name="Dhakephalkar P.K."/>
        </authorList>
    </citation>
    <scope>NUCLEOTIDE SEQUENCE [LARGE SCALE GENOMIC DNA]</scope>
    <source>
        <strain evidence="15 16">113A</strain>
    </source>
</reference>
<evidence type="ECO:0000313" key="16">
    <source>
        <dbReference type="Proteomes" id="UP000028542"/>
    </source>
</evidence>
<dbReference type="SUPFAM" id="SSF55874">
    <property type="entry name" value="ATPase domain of HSP90 chaperone/DNA topoisomerase II/histidine kinase"/>
    <property type="match status" value="1"/>
</dbReference>
<proteinExistence type="predicted"/>
<dbReference type="eggNOG" id="COG2972">
    <property type="taxonomic scope" value="Bacteria"/>
</dbReference>
<protein>
    <recommendedName>
        <fullName evidence="3">histidine kinase</fullName>
        <ecNumber evidence="3">2.7.13.3</ecNumber>
    </recommendedName>
</protein>
<evidence type="ECO:0000259" key="14">
    <source>
        <dbReference type="PROSITE" id="PS50885"/>
    </source>
</evidence>
<gene>
    <name evidence="15" type="ORF">IO99_04255</name>
</gene>
<dbReference type="Gene3D" id="3.30.450.20">
    <property type="entry name" value="PAS domain"/>
    <property type="match status" value="1"/>
</dbReference>
<keyword evidence="16" id="KW-1185">Reference proteome</keyword>
<name>A0A084JFJ1_9CLOT</name>
<dbReference type="InterPro" id="IPR010559">
    <property type="entry name" value="Sig_transdc_His_kin_internal"/>
</dbReference>
<organism evidence="15 16">
    <name type="scientific">Clostridium sulfidigenes</name>
    <dbReference type="NCBI Taxonomy" id="318464"/>
    <lineage>
        <taxon>Bacteria</taxon>
        <taxon>Bacillati</taxon>
        <taxon>Bacillota</taxon>
        <taxon>Clostridia</taxon>
        <taxon>Eubacteriales</taxon>
        <taxon>Clostridiaceae</taxon>
        <taxon>Clostridium</taxon>
    </lineage>
</organism>
<evidence type="ECO:0000256" key="2">
    <source>
        <dbReference type="ARBA" id="ARBA00004651"/>
    </source>
</evidence>
<dbReference type="Pfam" id="PF02518">
    <property type="entry name" value="HATPase_c"/>
    <property type="match status" value="1"/>
</dbReference>
<keyword evidence="7 12" id="KW-0812">Transmembrane</keyword>
<keyword evidence="8" id="KW-0418">Kinase</keyword>
<dbReference type="PROSITE" id="PS50885">
    <property type="entry name" value="HAMP"/>
    <property type="match status" value="1"/>
</dbReference>
<evidence type="ECO:0000256" key="1">
    <source>
        <dbReference type="ARBA" id="ARBA00000085"/>
    </source>
</evidence>
<dbReference type="InterPro" id="IPR003660">
    <property type="entry name" value="HAMP_dom"/>
</dbReference>
<dbReference type="Gene3D" id="6.10.340.10">
    <property type="match status" value="1"/>
</dbReference>
<dbReference type="SMART" id="SM00304">
    <property type="entry name" value="HAMP"/>
    <property type="match status" value="1"/>
</dbReference>
<dbReference type="InterPro" id="IPR005467">
    <property type="entry name" value="His_kinase_dom"/>
</dbReference>
<dbReference type="InterPro" id="IPR033479">
    <property type="entry name" value="dCache_1"/>
</dbReference>
<dbReference type="SMART" id="SM00387">
    <property type="entry name" value="HATPase_c"/>
    <property type="match status" value="1"/>
</dbReference>
<dbReference type="InterPro" id="IPR050640">
    <property type="entry name" value="Bact_2-comp_sensor_kinase"/>
</dbReference>
<dbReference type="Pfam" id="PF00672">
    <property type="entry name" value="HAMP"/>
    <property type="match status" value="1"/>
</dbReference>
<dbReference type="Proteomes" id="UP000028542">
    <property type="component" value="Unassembled WGS sequence"/>
</dbReference>
<dbReference type="STRING" id="318464.IO99_04255"/>
<feature type="transmembrane region" description="Helical" evidence="12">
    <location>
        <begin position="20"/>
        <end position="39"/>
    </location>
</feature>
<keyword evidence="5" id="KW-0597">Phosphoprotein</keyword>
<dbReference type="InterPro" id="IPR036890">
    <property type="entry name" value="HATPase_C_sf"/>
</dbReference>
<evidence type="ECO:0000256" key="11">
    <source>
        <dbReference type="ARBA" id="ARBA00023136"/>
    </source>
</evidence>